<accession>A0A6J7WZZ8</accession>
<organism evidence="1">
    <name type="scientific">uncultured Caudovirales phage</name>
    <dbReference type="NCBI Taxonomy" id="2100421"/>
    <lineage>
        <taxon>Viruses</taxon>
        <taxon>Duplodnaviria</taxon>
        <taxon>Heunggongvirae</taxon>
        <taxon>Uroviricota</taxon>
        <taxon>Caudoviricetes</taxon>
        <taxon>Peduoviridae</taxon>
        <taxon>Maltschvirus</taxon>
        <taxon>Maltschvirus maltsch</taxon>
    </lineage>
</organism>
<proteinExistence type="predicted"/>
<name>A0A6J7WZZ8_9CAUD</name>
<evidence type="ECO:0000313" key="1">
    <source>
        <dbReference type="EMBL" id="CAB5223387.1"/>
    </source>
</evidence>
<gene>
    <name evidence="1" type="ORF">UFOVP380_47</name>
</gene>
<dbReference type="EMBL" id="LR798317">
    <property type="protein sequence ID" value="CAB5223387.1"/>
    <property type="molecule type" value="Genomic_DNA"/>
</dbReference>
<sequence>MEITSEKLKSILEAHELWVKSEGKEGIKADLRGVELDAAGLILASLSGVDLEGAVLVVQHHKSRKDA</sequence>
<reference evidence="1" key="1">
    <citation type="submission" date="2020-05" db="EMBL/GenBank/DDBJ databases">
        <authorList>
            <person name="Chiriac C."/>
            <person name="Salcher M."/>
            <person name="Ghai R."/>
            <person name="Kavagutti S V."/>
        </authorList>
    </citation>
    <scope>NUCLEOTIDE SEQUENCE</scope>
</reference>
<protein>
    <submittedName>
        <fullName evidence="1">Uncharacterized protein</fullName>
    </submittedName>
</protein>